<dbReference type="KEGG" id="kan:IMCC3317_44020"/>
<dbReference type="EMBL" id="CP019288">
    <property type="protein sequence ID" value="QHI39002.1"/>
    <property type="molecule type" value="Genomic_DNA"/>
</dbReference>
<evidence type="ECO:0000313" key="3">
    <source>
        <dbReference type="Proteomes" id="UP000464657"/>
    </source>
</evidence>
<name>A0A7L4ZQY6_9FLAO</name>
<dbReference type="Proteomes" id="UP000464657">
    <property type="component" value="Chromosome"/>
</dbReference>
<dbReference type="InterPro" id="IPR028921">
    <property type="entry name" value="NTF2_fold_dom"/>
</dbReference>
<dbReference type="Pfam" id="PF15631">
    <property type="entry name" value="Imm-NTF2-2"/>
    <property type="match status" value="1"/>
</dbReference>
<accession>A0A7L4ZQY6</accession>
<keyword evidence="3" id="KW-1185">Reference proteome</keyword>
<proteinExistence type="predicted"/>
<sequence>MLTIFFSYGQENPDPRKMSKARAEIILIKALKDSTLHNVIGSEPILTTEKKVIEFAEFVLFDTYGKKNIEIQKPYNCIQIDNYWVISGTLHQEIGGTFLIIIDSRNCKIIRLTHGR</sequence>
<dbReference type="AlphaFoldDB" id="A0A7L4ZQY6"/>
<protein>
    <recommendedName>
        <fullName evidence="1">NTF2 fold domain-containing protein</fullName>
    </recommendedName>
</protein>
<gene>
    <name evidence="2" type="ORF">IMCC3317_44020</name>
</gene>
<reference evidence="2 3" key="1">
    <citation type="journal article" date="2013" name="Int. J. Syst. Evol. Microbiol.">
        <title>Kordia antarctica sp. nov., isolated from Antarctic seawater.</title>
        <authorList>
            <person name="Baek K."/>
            <person name="Choi A."/>
            <person name="Kang I."/>
            <person name="Lee K."/>
            <person name="Cho J.C."/>
        </authorList>
    </citation>
    <scope>NUCLEOTIDE SEQUENCE [LARGE SCALE GENOMIC DNA]</scope>
    <source>
        <strain evidence="2 3">IMCC3317</strain>
    </source>
</reference>
<evidence type="ECO:0000313" key="2">
    <source>
        <dbReference type="EMBL" id="QHI39002.1"/>
    </source>
</evidence>
<evidence type="ECO:0000259" key="1">
    <source>
        <dbReference type="Pfam" id="PF15631"/>
    </source>
</evidence>
<feature type="domain" description="NTF2 fold" evidence="1">
    <location>
        <begin position="53"/>
        <end position="116"/>
    </location>
</feature>
<organism evidence="2 3">
    <name type="scientific">Kordia antarctica</name>
    <dbReference type="NCBI Taxonomy" id="1218801"/>
    <lineage>
        <taxon>Bacteria</taxon>
        <taxon>Pseudomonadati</taxon>
        <taxon>Bacteroidota</taxon>
        <taxon>Flavobacteriia</taxon>
        <taxon>Flavobacteriales</taxon>
        <taxon>Flavobacteriaceae</taxon>
        <taxon>Kordia</taxon>
    </lineage>
</organism>